<dbReference type="SUPFAM" id="SSF54427">
    <property type="entry name" value="NTF2-like"/>
    <property type="match status" value="1"/>
</dbReference>
<feature type="compositionally biased region" description="Basic and acidic residues" evidence="4">
    <location>
        <begin position="313"/>
        <end position="331"/>
    </location>
</feature>
<organism evidence="7 8">
    <name type="scientific">Pristionchus pacificus</name>
    <name type="common">Parasitic nematode worm</name>
    <dbReference type="NCBI Taxonomy" id="54126"/>
    <lineage>
        <taxon>Eukaryota</taxon>
        <taxon>Metazoa</taxon>
        <taxon>Ecdysozoa</taxon>
        <taxon>Nematoda</taxon>
        <taxon>Chromadorea</taxon>
        <taxon>Rhabditida</taxon>
        <taxon>Rhabditina</taxon>
        <taxon>Diplogasteromorpha</taxon>
        <taxon>Diplogasteroidea</taxon>
        <taxon>Neodiplogasteridae</taxon>
        <taxon>Pristionchus</taxon>
    </lineage>
</organism>
<evidence type="ECO:0000259" key="5">
    <source>
        <dbReference type="PROSITE" id="PS50102"/>
    </source>
</evidence>
<dbReference type="CDD" id="cd00590">
    <property type="entry name" value="RRM_SF"/>
    <property type="match status" value="1"/>
</dbReference>
<dbReference type="CDD" id="cd00780">
    <property type="entry name" value="NTF2"/>
    <property type="match status" value="1"/>
</dbReference>
<feature type="region of interest" description="Disordered" evidence="4">
    <location>
        <begin position="295"/>
        <end position="331"/>
    </location>
</feature>
<dbReference type="PROSITE" id="PS50102">
    <property type="entry name" value="RRM"/>
    <property type="match status" value="1"/>
</dbReference>
<name>A0A8R1YYR3_PRIPA</name>
<dbReference type="InterPro" id="IPR000504">
    <property type="entry name" value="RRM_dom"/>
</dbReference>
<dbReference type="InterPro" id="IPR032710">
    <property type="entry name" value="NTF2-like_dom_sf"/>
</dbReference>
<feature type="domain" description="NTF2" evidence="6">
    <location>
        <begin position="49"/>
        <end position="162"/>
    </location>
</feature>
<dbReference type="Pfam" id="PF02136">
    <property type="entry name" value="NTF2"/>
    <property type="match status" value="1"/>
</dbReference>
<keyword evidence="2 3" id="KW-0694">RNA-binding</keyword>
<proteinExistence type="predicted"/>
<dbReference type="Gene3D" id="3.30.70.330">
    <property type="match status" value="1"/>
</dbReference>
<dbReference type="GO" id="GO:0003729">
    <property type="term" value="F:mRNA binding"/>
    <property type="evidence" value="ECO:0000318"/>
    <property type="project" value="GO_Central"/>
</dbReference>
<dbReference type="Gene3D" id="3.10.450.50">
    <property type="match status" value="1"/>
</dbReference>
<reference evidence="7" key="2">
    <citation type="submission" date="2022-06" db="UniProtKB">
        <authorList>
            <consortium name="EnsemblMetazoa"/>
        </authorList>
    </citation>
    <scope>IDENTIFICATION</scope>
    <source>
        <strain evidence="7">PS312</strain>
    </source>
</reference>
<reference evidence="8" key="1">
    <citation type="journal article" date="2008" name="Nat. Genet.">
        <title>The Pristionchus pacificus genome provides a unique perspective on nematode lifestyle and parasitism.</title>
        <authorList>
            <person name="Dieterich C."/>
            <person name="Clifton S.W."/>
            <person name="Schuster L.N."/>
            <person name="Chinwalla A."/>
            <person name="Delehaunty K."/>
            <person name="Dinkelacker I."/>
            <person name="Fulton L."/>
            <person name="Fulton R."/>
            <person name="Godfrey J."/>
            <person name="Minx P."/>
            <person name="Mitreva M."/>
            <person name="Roeseler W."/>
            <person name="Tian H."/>
            <person name="Witte H."/>
            <person name="Yang S.P."/>
            <person name="Wilson R.K."/>
            <person name="Sommer R.J."/>
        </authorList>
    </citation>
    <scope>NUCLEOTIDE SEQUENCE [LARGE SCALE GENOMIC DNA]</scope>
    <source>
        <strain evidence="8">PS312</strain>
    </source>
</reference>
<feature type="compositionally biased region" description="Polar residues" evidence="4">
    <location>
        <begin position="188"/>
        <end position="203"/>
    </location>
</feature>
<feature type="compositionally biased region" description="Basic and acidic residues" evidence="4">
    <location>
        <begin position="295"/>
        <end position="306"/>
    </location>
</feature>
<accession>A0A8R1YYR3</accession>
<evidence type="ECO:0000256" key="4">
    <source>
        <dbReference type="SAM" id="MobiDB-lite"/>
    </source>
</evidence>
<dbReference type="GO" id="GO:0010494">
    <property type="term" value="C:cytoplasmic stress granule"/>
    <property type="evidence" value="ECO:0000318"/>
    <property type="project" value="GO_Central"/>
</dbReference>
<protein>
    <submittedName>
        <fullName evidence="7">Gtbp-1</fullName>
    </submittedName>
</protein>
<dbReference type="InterPro" id="IPR018222">
    <property type="entry name" value="Nuclear_transport_factor_2_euk"/>
</dbReference>
<evidence type="ECO:0000259" key="6">
    <source>
        <dbReference type="PROSITE" id="PS50177"/>
    </source>
</evidence>
<dbReference type="AlphaFoldDB" id="A0A8R1YYR3"/>
<dbReference type="InterPro" id="IPR012677">
    <property type="entry name" value="Nucleotide-bd_a/b_plait_sf"/>
</dbReference>
<dbReference type="PANTHER" id="PTHR10693">
    <property type="entry name" value="RAS GTPASE-ACTIVATING PROTEIN-BINDING PROTEIN"/>
    <property type="match status" value="1"/>
</dbReference>
<dbReference type="InterPro" id="IPR039539">
    <property type="entry name" value="Ras_GTPase_bind_prot"/>
</dbReference>
<comment type="subcellular location">
    <subcellularLocation>
        <location evidence="1">Cytoplasm</location>
        <location evidence="1">Stress granule</location>
    </subcellularLocation>
</comment>
<feature type="compositionally biased region" description="Basic and acidic residues" evidence="4">
    <location>
        <begin position="207"/>
        <end position="236"/>
    </location>
</feature>
<evidence type="ECO:0000256" key="3">
    <source>
        <dbReference type="PROSITE-ProRule" id="PRU00176"/>
    </source>
</evidence>
<dbReference type="Proteomes" id="UP000005239">
    <property type="component" value="Unassembled WGS sequence"/>
</dbReference>
<sequence length="488" mass="53081">MCQHPSKLSDSYANGLICVCTSVMTMDMITGVNGAPLSPDTTLPCATEIGREFVRQYYTLLSERPQDVHRFYSHESVFIHGELEAVGQQNIERAIDSLGFDECKVRIHTIKGSHTHGQGIALQVCGEMQENERCEPRCFIQTIVLCQQTPKKFFVQNNIFQFSNSCFNVLEKEKSVSAVVAKLQQPSTIMPTPSVNGHVSSSPVAEKAAKAKSDNHHSKKERESKPAKAEKKKDEAPAPAPETTVVSELIPLETQASAEVPPVPMKGEPKSWAKLVGGGNDTALAAVAFTKTTLSKRENHHDKADIKQCSNAQKEEKKKVGEKADDKEASFGKKDERGAKLYIGGIVRNKIPELSDENTVIAEIFAVFAVYGEVEGVQVPRKCYEAPINAARPGTAFAFVSMKNVDQAQKVFNACRKDDSKASVIKASIPSFGFDGEVSVTVSEPKLYTGPRAGSGFIRRGGPINGGRGSFVPRGISRLGRGAHFGNK</sequence>
<dbReference type="PANTHER" id="PTHR10693:SF20">
    <property type="entry name" value="AT27578P"/>
    <property type="match status" value="1"/>
</dbReference>
<dbReference type="InterPro" id="IPR002075">
    <property type="entry name" value="NTF2_dom"/>
</dbReference>
<dbReference type="SUPFAM" id="SSF54928">
    <property type="entry name" value="RNA-binding domain, RBD"/>
    <property type="match status" value="1"/>
</dbReference>
<keyword evidence="8" id="KW-1185">Reference proteome</keyword>
<gene>
    <name evidence="7" type="primary">WBGene00277031</name>
</gene>
<evidence type="ECO:0000256" key="1">
    <source>
        <dbReference type="ARBA" id="ARBA00004210"/>
    </source>
</evidence>
<feature type="region of interest" description="Disordered" evidence="4">
    <location>
        <begin position="188"/>
        <end position="265"/>
    </location>
</feature>
<dbReference type="PROSITE" id="PS50177">
    <property type="entry name" value="NTF2_DOMAIN"/>
    <property type="match status" value="1"/>
</dbReference>
<dbReference type="GO" id="GO:0005829">
    <property type="term" value="C:cytosol"/>
    <property type="evidence" value="ECO:0000318"/>
    <property type="project" value="GO_Central"/>
</dbReference>
<dbReference type="InterPro" id="IPR035979">
    <property type="entry name" value="RBD_domain_sf"/>
</dbReference>
<evidence type="ECO:0000313" key="7">
    <source>
        <dbReference type="EnsemblMetazoa" id="PPA38662.1"/>
    </source>
</evidence>
<evidence type="ECO:0000313" key="8">
    <source>
        <dbReference type="Proteomes" id="UP000005239"/>
    </source>
</evidence>
<dbReference type="GO" id="GO:0034063">
    <property type="term" value="P:stress granule assembly"/>
    <property type="evidence" value="ECO:0000318"/>
    <property type="project" value="GO_Central"/>
</dbReference>
<evidence type="ECO:0000256" key="2">
    <source>
        <dbReference type="ARBA" id="ARBA00022884"/>
    </source>
</evidence>
<feature type="domain" description="RRM" evidence="5">
    <location>
        <begin position="339"/>
        <end position="445"/>
    </location>
</feature>
<dbReference type="EnsemblMetazoa" id="PPA38662.1">
    <property type="protein sequence ID" value="PPA38662.1"/>
    <property type="gene ID" value="WBGene00277031"/>
</dbReference>